<dbReference type="RefSeq" id="WP_120028960.1">
    <property type="nucleotide sequence ID" value="NZ_QVMU01000001.1"/>
</dbReference>
<dbReference type="Proteomes" id="UP000273252">
    <property type="component" value="Unassembled WGS sequence"/>
</dbReference>
<dbReference type="EMBL" id="QVMU01000001">
    <property type="protein sequence ID" value="RJX75204.1"/>
    <property type="molecule type" value="Genomic_DNA"/>
</dbReference>
<dbReference type="InterPro" id="IPR037171">
    <property type="entry name" value="NagB/RpiA_transferase-like"/>
</dbReference>
<dbReference type="Gene3D" id="3.40.50.10470">
    <property type="entry name" value="Translation initiation factor eif-2b, domain 2"/>
    <property type="match status" value="1"/>
</dbReference>
<dbReference type="PANTHER" id="PTHR43475:SF1">
    <property type="entry name" value="METHYLTHIORIBOSE-1-PHOSPHATE ISOMERASE"/>
    <property type="match status" value="1"/>
</dbReference>
<dbReference type="OrthoDB" id="9803436at2"/>
<protein>
    <submittedName>
        <fullName evidence="3">S-methyl-5-thioribose-1-phosphate isomerase</fullName>
    </submittedName>
</protein>
<dbReference type="Gene3D" id="1.20.120.420">
    <property type="entry name" value="translation initiation factor eif-2b, domain 1"/>
    <property type="match status" value="1"/>
</dbReference>
<dbReference type="AlphaFoldDB" id="A0A3A6R1M4"/>
<gene>
    <name evidence="3" type="ORF">DZ860_00510</name>
</gene>
<evidence type="ECO:0000256" key="1">
    <source>
        <dbReference type="ARBA" id="ARBA00023235"/>
    </source>
</evidence>
<keyword evidence="1 3" id="KW-0413">Isomerase</keyword>
<dbReference type="InterPro" id="IPR011559">
    <property type="entry name" value="Initiation_fac_2B_a/b/d"/>
</dbReference>
<proteinExistence type="inferred from homology"/>
<sequence length="350" mass="39138">MEREDYELAFMMQYENVAWYEDGVVRILDRRVYPYKKEFVRCTHYQEVAQAIADMVTQSAGPYTAAAMGMALAAKQCETLPVDNQVTFLEEAAYALSHARPTTVNRMTTVVNGCLDVAKSAMQNNEQVSQAIFEHAIHSLNKRYSAIGQVAQHLVKLIPNNGKILTQCFGETIIGTMIREAKRQGKNIEFFCAETRPFFQGARFTATVAQNQGIKVTVLADNMIAYAMEHLGINLFTSAADSITLDGHVVNKVGTQQIAILAQYYGIPYYVTGIPDVDLATIDQVVIEQRDPQEVMTLMGQRITEEGVQSIYPSFDITHPKLVNGVVTDLGIFSPYDLNSYAQKNNKFWS</sequence>
<keyword evidence="4" id="KW-1185">Reference proteome</keyword>
<evidence type="ECO:0000313" key="4">
    <source>
        <dbReference type="Proteomes" id="UP000273252"/>
    </source>
</evidence>
<dbReference type="InterPro" id="IPR042529">
    <property type="entry name" value="IF_2B-like_C"/>
</dbReference>
<dbReference type="Pfam" id="PF01008">
    <property type="entry name" value="IF-2B"/>
    <property type="match status" value="1"/>
</dbReference>
<dbReference type="NCBIfam" id="TIGR00524">
    <property type="entry name" value="eIF-2B_rel"/>
    <property type="match status" value="1"/>
</dbReference>
<comment type="caution">
    <text evidence="3">The sequence shown here is derived from an EMBL/GenBank/DDBJ whole genome shotgun (WGS) entry which is preliminary data.</text>
</comment>
<evidence type="ECO:0000313" key="3">
    <source>
        <dbReference type="EMBL" id="RJX75204.1"/>
    </source>
</evidence>
<reference evidence="3 4" key="1">
    <citation type="submission" date="2018-08" db="EMBL/GenBank/DDBJ databases">
        <title>Vibrio isolated from the Eastern China Marginal Seas.</title>
        <authorList>
            <person name="Li Y."/>
        </authorList>
    </citation>
    <scope>NUCLEOTIDE SEQUENCE [LARGE SCALE GENOMIC DNA]</scope>
    <source>
        <strain evidence="3 4">BEI233</strain>
    </source>
</reference>
<comment type="similarity">
    <text evidence="2">Belongs to the eIF-2B alpha/beta/delta subunits family.</text>
</comment>
<dbReference type="GO" id="GO:0046523">
    <property type="term" value="F:S-methyl-5-thioribose-1-phosphate isomerase activity"/>
    <property type="evidence" value="ECO:0007669"/>
    <property type="project" value="TreeGrafter"/>
</dbReference>
<dbReference type="InterPro" id="IPR027363">
    <property type="entry name" value="M1Pi_N"/>
</dbReference>
<dbReference type="InterPro" id="IPR000649">
    <property type="entry name" value="IF-2B-related"/>
</dbReference>
<evidence type="ECO:0000256" key="2">
    <source>
        <dbReference type="RuleBase" id="RU003814"/>
    </source>
</evidence>
<name>A0A3A6R1M4_9VIBR</name>
<organism evidence="3 4">
    <name type="scientific">Vibrio sinensis</name>
    <dbReference type="NCBI Taxonomy" id="2302434"/>
    <lineage>
        <taxon>Bacteria</taxon>
        <taxon>Pseudomonadati</taxon>
        <taxon>Pseudomonadota</taxon>
        <taxon>Gammaproteobacteria</taxon>
        <taxon>Vibrionales</taxon>
        <taxon>Vibrionaceae</taxon>
        <taxon>Vibrio</taxon>
    </lineage>
</organism>
<dbReference type="SUPFAM" id="SSF100950">
    <property type="entry name" value="NagB/RpiA/CoA transferase-like"/>
    <property type="match status" value="1"/>
</dbReference>
<dbReference type="PANTHER" id="PTHR43475">
    <property type="entry name" value="METHYLTHIORIBOSE-1-PHOSPHATE ISOMERASE"/>
    <property type="match status" value="1"/>
</dbReference>
<dbReference type="NCBIfam" id="NF004326">
    <property type="entry name" value="PRK05720.1"/>
    <property type="match status" value="1"/>
</dbReference>
<dbReference type="GO" id="GO:0019509">
    <property type="term" value="P:L-methionine salvage from methylthioadenosine"/>
    <property type="evidence" value="ECO:0007669"/>
    <property type="project" value="TreeGrafter"/>
</dbReference>
<accession>A0A3A6R1M4</accession>